<dbReference type="SUPFAM" id="SSF103473">
    <property type="entry name" value="MFS general substrate transporter"/>
    <property type="match status" value="1"/>
</dbReference>
<feature type="transmembrane region" description="Helical" evidence="2">
    <location>
        <begin position="116"/>
        <end position="144"/>
    </location>
</feature>
<reference evidence="3 4" key="1">
    <citation type="journal article" date="2014" name="Genome Announc.">
        <title>Draft Genome Sequence of Lysobacter capsici AZ78, a Bacterium Antagonistic to Plant-Pathogenic Oomycetes.</title>
        <authorList>
            <person name="Puopolo G."/>
            <person name="Sonego P."/>
            <person name="Engelen K."/>
            <person name="Pertot I."/>
        </authorList>
    </citation>
    <scope>NUCLEOTIDE SEQUENCE [LARGE SCALE GENOMIC DNA]</scope>
    <source>
        <strain evidence="3 4">AZ78</strain>
    </source>
</reference>
<keyword evidence="2" id="KW-1133">Transmembrane helix</keyword>
<dbReference type="Proteomes" id="UP000023435">
    <property type="component" value="Unassembled WGS sequence"/>
</dbReference>
<evidence type="ECO:0000256" key="1">
    <source>
        <dbReference type="SAM" id="MobiDB-lite"/>
    </source>
</evidence>
<comment type="caution">
    <text evidence="3">The sequence shown here is derived from an EMBL/GenBank/DDBJ whole genome shotgun (WGS) entry which is preliminary data.</text>
</comment>
<evidence type="ECO:0000313" key="3">
    <source>
        <dbReference type="EMBL" id="KWS04180.1"/>
    </source>
</evidence>
<proteinExistence type="predicted"/>
<name>A0A108U7V8_9GAMM</name>
<keyword evidence="2" id="KW-0812">Transmembrane</keyword>
<dbReference type="Gene3D" id="1.20.1250.20">
    <property type="entry name" value="MFS general substrate transporter like domains"/>
    <property type="match status" value="1"/>
</dbReference>
<keyword evidence="2" id="KW-0472">Membrane</keyword>
<dbReference type="AlphaFoldDB" id="A0A108U7V8"/>
<dbReference type="EMBL" id="JAJA02000001">
    <property type="protein sequence ID" value="KWS04180.1"/>
    <property type="molecule type" value="Genomic_DNA"/>
</dbReference>
<protein>
    <submittedName>
        <fullName evidence="3">Permeases of the major facilitator superfamily</fullName>
    </submittedName>
</protein>
<gene>
    <name evidence="3" type="ORF">AZ78_1729</name>
</gene>
<feature type="transmembrane region" description="Helical" evidence="2">
    <location>
        <begin position="80"/>
        <end position="104"/>
    </location>
</feature>
<keyword evidence="4" id="KW-1185">Reference proteome</keyword>
<organism evidence="3 4">
    <name type="scientific">Lysobacter capsici AZ78</name>
    <dbReference type="NCBI Taxonomy" id="1444315"/>
    <lineage>
        <taxon>Bacteria</taxon>
        <taxon>Pseudomonadati</taxon>
        <taxon>Pseudomonadota</taxon>
        <taxon>Gammaproteobacteria</taxon>
        <taxon>Lysobacterales</taxon>
        <taxon>Lysobacteraceae</taxon>
        <taxon>Lysobacter</taxon>
    </lineage>
</organism>
<evidence type="ECO:0000313" key="4">
    <source>
        <dbReference type="Proteomes" id="UP000023435"/>
    </source>
</evidence>
<dbReference type="InterPro" id="IPR036259">
    <property type="entry name" value="MFS_trans_sf"/>
</dbReference>
<sequence>MPRIDSDPPPAMNVSIHTSHEPMTTEDPRDASHLRTLSILYYVFSSFNLLPLLIGALYAFMGLGLLNGTLPADTATQDTASGWVLLGLAAAMMFIGIVGGILTLMAARRLSQRRSLTLCIVVAAVSCMQIPFGTALGVFTLIVLNRPSVKAMFAGRT</sequence>
<evidence type="ECO:0000256" key="2">
    <source>
        <dbReference type="SAM" id="Phobius"/>
    </source>
</evidence>
<feature type="region of interest" description="Disordered" evidence="1">
    <location>
        <begin position="1"/>
        <end position="29"/>
    </location>
</feature>
<feature type="transmembrane region" description="Helical" evidence="2">
    <location>
        <begin position="39"/>
        <end position="60"/>
    </location>
</feature>
<accession>A0A108U7V8</accession>